<comment type="caution">
    <text evidence="1">The sequence shown here is derived from an EMBL/GenBank/DDBJ whole genome shotgun (WGS) entry which is preliminary data.</text>
</comment>
<organism evidence="1 2">
    <name type="scientific">Lipomyces orientalis</name>
    <dbReference type="NCBI Taxonomy" id="1233043"/>
    <lineage>
        <taxon>Eukaryota</taxon>
        <taxon>Fungi</taxon>
        <taxon>Dikarya</taxon>
        <taxon>Ascomycota</taxon>
        <taxon>Saccharomycotina</taxon>
        <taxon>Lipomycetes</taxon>
        <taxon>Lipomycetales</taxon>
        <taxon>Lipomycetaceae</taxon>
        <taxon>Lipomyces</taxon>
    </lineage>
</organism>
<evidence type="ECO:0000313" key="1">
    <source>
        <dbReference type="EMBL" id="KAK9318738.1"/>
    </source>
</evidence>
<gene>
    <name evidence="1" type="ORF">V1517DRAFT_334777</name>
</gene>
<name>A0ACC3TC98_9ASCO</name>
<dbReference type="Proteomes" id="UP001489719">
    <property type="component" value="Unassembled WGS sequence"/>
</dbReference>
<sequence length="78" mass="9028">MMLREHRLVSRLITVFEPRVFPGVLVAFLRMMQSVQDSLRGSEFTVFKSEAVSLVERLALLAVTGVRRVLLFAIWIYM</sequence>
<reference evidence="2" key="1">
    <citation type="journal article" date="2024" name="Front. Bioeng. Biotechnol.">
        <title>Genome-scale model development and genomic sequencing of the oleaginous clade Lipomyces.</title>
        <authorList>
            <person name="Czajka J.J."/>
            <person name="Han Y."/>
            <person name="Kim J."/>
            <person name="Mondo S.J."/>
            <person name="Hofstad B.A."/>
            <person name="Robles A."/>
            <person name="Haridas S."/>
            <person name="Riley R."/>
            <person name="LaButti K."/>
            <person name="Pangilinan J."/>
            <person name="Andreopoulos W."/>
            <person name="Lipzen A."/>
            <person name="Yan J."/>
            <person name="Wang M."/>
            <person name="Ng V."/>
            <person name="Grigoriev I.V."/>
            <person name="Spatafora J.W."/>
            <person name="Magnuson J.K."/>
            <person name="Baker S.E."/>
            <person name="Pomraning K.R."/>
        </authorList>
    </citation>
    <scope>NUCLEOTIDE SEQUENCE [LARGE SCALE GENOMIC DNA]</scope>
    <source>
        <strain evidence="2">CBS 10300</strain>
    </source>
</reference>
<proteinExistence type="predicted"/>
<evidence type="ECO:0000313" key="2">
    <source>
        <dbReference type="Proteomes" id="UP001489719"/>
    </source>
</evidence>
<protein>
    <submittedName>
        <fullName evidence="1">Uncharacterized protein</fullName>
    </submittedName>
</protein>
<accession>A0ACC3TC98</accession>
<keyword evidence="2" id="KW-1185">Reference proteome</keyword>
<dbReference type="EMBL" id="MU970344">
    <property type="protein sequence ID" value="KAK9318738.1"/>
    <property type="molecule type" value="Genomic_DNA"/>
</dbReference>